<keyword evidence="12" id="KW-1185">Reference proteome</keyword>
<dbReference type="PANTHER" id="PTHR15336:SF0">
    <property type="entry name" value="CYTOCHROME B-C1 COMPLEX SUBUNIT 6, MITOCHONDRIAL"/>
    <property type="match status" value="1"/>
</dbReference>
<keyword evidence="8" id="KW-0472">Membrane</keyword>
<evidence type="ECO:0000256" key="4">
    <source>
        <dbReference type="ARBA" id="ARBA00022660"/>
    </source>
</evidence>
<proteinExistence type="inferred from homology"/>
<organism evidence="11 12">
    <name type="scientific">Clavelina lepadiformis</name>
    <name type="common">Light-bulb sea squirt</name>
    <name type="synonym">Ascidia lepadiformis</name>
    <dbReference type="NCBI Taxonomy" id="159417"/>
    <lineage>
        <taxon>Eukaryota</taxon>
        <taxon>Metazoa</taxon>
        <taxon>Chordata</taxon>
        <taxon>Tunicata</taxon>
        <taxon>Ascidiacea</taxon>
        <taxon>Aplousobranchia</taxon>
        <taxon>Clavelinidae</taxon>
        <taxon>Clavelina</taxon>
    </lineage>
</organism>
<comment type="caution">
    <text evidence="11">The sequence shown here is derived from an EMBL/GenBank/DDBJ whole genome shotgun (WGS) entry which is preliminary data.</text>
</comment>
<evidence type="ECO:0000256" key="1">
    <source>
        <dbReference type="ARBA" id="ARBA00004137"/>
    </source>
</evidence>
<keyword evidence="6" id="KW-0249">Electron transport</keyword>
<feature type="chain" id="PRO_5046573365" description="Ubiquinol-cytochrome C reductase hinge domain-containing protein" evidence="9">
    <location>
        <begin position="19"/>
        <end position="95"/>
    </location>
</feature>
<feature type="domain" description="Ubiquinol-cytochrome C reductase hinge" evidence="10">
    <location>
        <begin position="32"/>
        <end position="95"/>
    </location>
</feature>
<reference evidence="11 12" key="1">
    <citation type="submission" date="2024-02" db="EMBL/GenBank/DDBJ databases">
        <authorList>
            <person name="Daric V."/>
            <person name="Darras S."/>
        </authorList>
    </citation>
    <scope>NUCLEOTIDE SEQUENCE [LARGE SCALE GENOMIC DNA]</scope>
</reference>
<dbReference type="InterPro" id="IPR036811">
    <property type="entry name" value="Ubol_cytC_Rdtase_hinge_dom_sf"/>
</dbReference>
<keyword evidence="7" id="KW-0496">Mitochondrion</keyword>
<evidence type="ECO:0000313" key="12">
    <source>
        <dbReference type="Proteomes" id="UP001642483"/>
    </source>
</evidence>
<evidence type="ECO:0000256" key="7">
    <source>
        <dbReference type="ARBA" id="ARBA00023128"/>
    </source>
</evidence>
<comment type="similarity">
    <text evidence="2">Belongs to the UQCRH/QCR6 family.</text>
</comment>
<dbReference type="Gene3D" id="1.10.287.20">
    <property type="entry name" value="Ubiquinol-cytochrome C reductase hinge domain"/>
    <property type="match status" value="1"/>
</dbReference>
<name>A0ABP0FN34_CLALP</name>
<evidence type="ECO:0000256" key="5">
    <source>
        <dbReference type="ARBA" id="ARBA00022792"/>
    </source>
</evidence>
<comment type="subcellular location">
    <subcellularLocation>
        <location evidence="1">Mitochondrion inner membrane</location>
        <topology evidence="1">Peripheral membrane protein</topology>
        <orientation evidence="1">Intermembrane side</orientation>
    </subcellularLocation>
</comment>
<evidence type="ECO:0000259" key="10">
    <source>
        <dbReference type="Pfam" id="PF02320"/>
    </source>
</evidence>
<dbReference type="InterPro" id="IPR003422">
    <property type="entry name" value="Cyt_b-c1_6"/>
</dbReference>
<keyword evidence="4" id="KW-0679">Respiratory chain</keyword>
<keyword evidence="3" id="KW-0813">Transport</keyword>
<evidence type="ECO:0000313" key="11">
    <source>
        <dbReference type="EMBL" id="CAK8680746.1"/>
    </source>
</evidence>
<keyword evidence="5" id="KW-0999">Mitochondrion inner membrane</keyword>
<dbReference type="InterPro" id="IPR023184">
    <property type="entry name" value="Ubol_cytC_Rdtase_hinge_dom"/>
</dbReference>
<dbReference type="Pfam" id="PF02320">
    <property type="entry name" value="UCR_hinge"/>
    <property type="match status" value="1"/>
</dbReference>
<keyword evidence="9" id="KW-0732">Signal</keyword>
<dbReference type="PANTHER" id="PTHR15336">
    <property type="entry name" value="UBIQUINOL-CYTOCHROME C REDUCTASE COMPLEX 7.8 KDA PROTEIN"/>
    <property type="match status" value="1"/>
</dbReference>
<gene>
    <name evidence="11" type="ORF">CVLEPA_LOCUS11001</name>
</gene>
<evidence type="ECO:0000256" key="9">
    <source>
        <dbReference type="SAM" id="SignalP"/>
    </source>
</evidence>
<dbReference type="Proteomes" id="UP001642483">
    <property type="component" value="Unassembled WGS sequence"/>
</dbReference>
<evidence type="ECO:0000256" key="2">
    <source>
        <dbReference type="ARBA" id="ARBA00006498"/>
    </source>
</evidence>
<evidence type="ECO:0000256" key="8">
    <source>
        <dbReference type="ARBA" id="ARBA00023136"/>
    </source>
</evidence>
<dbReference type="EMBL" id="CAWYQH010000079">
    <property type="protein sequence ID" value="CAK8680746.1"/>
    <property type="molecule type" value="Genomic_DNA"/>
</dbReference>
<dbReference type="SUPFAM" id="SSF81531">
    <property type="entry name" value="Non-heme 11 kDa protein of cytochrome bc1 complex (Ubiquinol-cytochrome c reductase)"/>
    <property type="match status" value="1"/>
</dbReference>
<evidence type="ECO:0000256" key="6">
    <source>
        <dbReference type="ARBA" id="ARBA00022982"/>
    </source>
</evidence>
<protein>
    <recommendedName>
        <fullName evidence="10">Ubiquinol-cytochrome C reductase hinge domain-containing protein</fullName>
    </recommendedName>
</protein>
<accession>A0ABP0FN34</accession>
<sequence length="95" mass="10628">MKHLALSVLKMGFASLCCKELVPVNTSCTSQDPMDEVKELCNNSSACKGYRVELDSCTDRVSSRSQTEEHCTQELFDFLHCSDKCVANKLFSNIK</sequence>
<evidence type="ECO:0000256" key="3">
    <source>
        <dbReference type="ARBA" id="ARBA00022448"/>
    </source>
</evidence>
<feature type="signal peptide" evidence="9">
    <location>
        <begin position="1"/>
        <end position="18"/>
    </location>
</feature>